<protein>
    <submittedName>
        <fullName evidence="2">CAP domain-containing protein</fullName>
    </submittedName>
</protein>
<gene>
    <name evidence="2" type="ORF">ABRP34_23490</name>
</gene>
<geneLocation type="plasmid" evidence="2">
    <name>unnamed</name>
</geneLocation>
<dbReference type="PANTHER" id="PTHR31157">
    <property type="entry name" value="SCP DOMAIN-CONTAINING PROTEIN"/>
    <property type="match status" value="1"/>
</dbReference>
<dbReference type="Gene3D" id="3.40.33.10">
    <property type="entry name" value="CAP"/>
    <property type="match status" value="1"/>
</dbReference>
<dbReference type="InterPro" id="IPR014044">
    <property type="entry name" value="CAP_dom"/>
</dbReference>
<dbReference type="PANTHER" id="PTHR31157:SF1">
    <property type="entry name" value="SCP DOMAIN-CONTAINING PROTEIN"/>
    <property type="match status" value="1"/>
</dbReference>
<reference evidence="2" key="1">
    <citation type="submission" date="2024-06" db="EMBL/GenBank/DDBJ databases">
        <title>Biodegradation of dimethachlon by Arthrobacter sp. K5: mechanistic insights and ecological implications.</title>
        <authorList>
            <person name="Hu S."/>
            <person name="Lu P."/>
        </authorList>
    </citation>
    <scope>NUCLEOTIDE SEQUENCE</scope>
    <source>
        <strain evidence="2">K5</strain>
        <plasmid evidence="2">unnamed</plasmid>
    </source>
</reference>
<name>A0AAU8EWJ6_9MICC</name>
<evidence type="ECO:0000259" key="1">
    <source>
        <dbReference type="Pfam" id="PF00188"/>
    </source>
</evidence>
<dbReference type="InterPro" id="IPR035940">
    <property type="entry name" value="CAP_sf"/>
</dbReference>
<dbReference type="Pfam" id="PF00188">
    <property type="entry name" value="CAP"/>
    <property type="match status" value="1"/>
</dbReference>
<keyword evidence="2" id="KW-0614">Plasmid</keyword>
<dbReference type="CDD" id="cd05379">
    <property type="entry name" value="CAP_bacterial"/>
    <property type="match status" value="1"/>
</dbReference>
<proteinExistence type="predicted"/>
<sequence length="347" mass="37132">MAGKIARSVAAVLTVAVLASGASITGVLLEAQPALAASTQPEIDAAIAQILRETNAERAKAGLNPLVLTPKINAVAQSWSEQMAAKKSMTHNPGYSSGIPQPWLRAGENVGHGYTTSTIVGAWMASEGHRNNILGDFTHIGLGYWVDATGRAWFTQNFAKYVIPDPTMINDPVTTVGKVDFTSTWPLKWWEPKYDYYVELHSPDGSLLQTQTVTQPTVSFTGLAGDTTYTVEITARAVDPPGQTYLSPVKSYSITTLKDWPDITPPAVTFRDADGTEDDTFTIPAVVGVDYLVNGTITPPGTYPGKDSVTATVKAQPGYVLTQDADTTWSATFKVTPYTAIPAAVTF</sequence>
<accession>A0AAU8EWJ6</accession>
<organism evidence="2">
    <name type="scientific">Arthrobacter sp. K5</name>
    <dbReference type="NCBI Taxonomy" id="2839623"/>
    <lineage>
        <taxon>Bacteria</taxon>
        <taxon>Bacillati</taxon>
        <taxon>Actinomycetota</taxon>
        <taxon>Actinomycetes</taxon>
        <taxon>Micrococcales</taxon>
        <taxon>Micrococcaceae</taxon>
        <taxon>Arthrobacter</taxon>
    </lineage>
</organism>
<dbReference type="SUPFAM" id="SSF49265">
    <property type="entry name" value="Fibronectin type III"/>
    <property type="match status" value="1"/>
</dbReference>
<dbReference type="AlphaFoldDB" id="A0AAU8EWJ6"/>
<dbReference type="SUPFAM" id="SSF55797">
    <property type="entry name" value="PR-1-like"/>
    <property type="match status" value="1"/>
</dbReference>
<dbReference type="EMBL" id="CP159280">
    <property type="protein sequence ID" value="XCH13815.1"/>
    <property type="molecule type" value="Genomic_DNA"/>
</dbReference>
<dbReference type="InterPro" id="IPR036116">
    <property type="entry name" value="FN3_sf"/>
</dbReference>
<evidence type="ECO:0000313" key="2">
    <source>
        <dbReference type="EMBL" id="XCH13815.1"/>
    </source>
</evidence>
<dbReference type="RefSeq" id="WP_353713522.1">
    <property type="nucleotide sequence ID" value="NZ_CP159280.1"/>
</dbReference>
<feature type="domain" description="SCP" evidence="1">
    <location>
        <begin position="51"/>
        <end position="158"/>
    </location>
</feature>